<evidence type="ECO:0000313" key="1">
    <source>
        <dbReference type="EMBL" id="GBF44262.1"/>
    </source>
</evidence>
<dbReference type="RefSeq" id="WP_108961222.1">
    <property type="nucleotide sequence ID" value="NZ_BFAZ01000010.1"/>
</dbReference>
<sequence>MKKRIFFLICMIVFLFGIDTLFFRKIQFILPNESPWNTNHFFNFLYEYERIRSLPKIKKRIIIVGSSVAYYSIDARSLEKTLKEKFALDVDVFYLAYAGNSPLYVYLLLNWLAPLGPDLVVYPVNFIDYRLHRTYVLFPDGRNDTVDESFMIRDALTFGEAPQSLWVFPWETLMEVGSEMDTETLSRYIISSSFTFYRYKDIYEQNLQNLIQHRFGRNTSYHSYMGVNIPEGVNGLGWTGKQFSFFPTHKMEEKGIWLEVTPYLLAGSTCKLTFSNGDTNQVVNLKDARWTNVRLDPIFFREKKQITATLERVWYAHEATGAYLDYHYDPMGVRLEQTFGLELAKSGVQYTREPRTEDYRYQGMDDRTYTRYFYYRLLEGLDKRPGIGYLVALKLAKERIRKEKFRPFFHFQYLQKIADHFRNRNIPFLLINNPENPISLSWYEDSDWYRDHLLFLKSLDSGSVHFWDIHDVLPMQGFSDFHHFTYAGMEQMNSIYAERIGNLFPK</sequence>
<dbReference type="Proteomes" id="UP000245206">
    <property type="component" value="Unassembled WGS sequence"/>
</dbReference>
<keyword evidence="2" id="KW-1185">Reference proteome</keyword>
<organism evidence="1 2">
    <name type="scientific">Leptospira ellinghausenii</name>
    <dbReference type="NCBI Taxonomy" id="1917822"/>
    <lineage>
        <taxon>Bacteria</taxon>
        <taxon>Pseudomonadati</taxon>
        <taxon>Spirochaetota</taxon>
        <taxon>Spirochaetia</taxon>
        <taxon>Leptospirales</taxon>
        <taxon>Leptospiraceae</taxon>
        <taxon>Leptospira</taxon>
    </lineage>
</organism>
<dbReference type="AlphaFoldDB" id="A0A2P2DHZ7"/>
<name>A0A2P2DHZ7_9LEPT</name>
<proteinExistence type="predicted"/>
<gene>
    <name evidence="1" type="ORF">LPTSP2_35650</name>
</gene>
<dbReference type="OrthoDB" id="335095at2"/>
<protein>
    <submittedName>
        <fullName evidence="1">Uncharacterized protein</fullName>
    </submittedName>
</protein>
<comment type="caution">
    <text evidence="1">The sequence shown here is derived from an EMBL/GenBank/DDBJ whole genome shotgun (WGS) entry which is preliminary data.</text>
</comment>
<dbReference type="EMBL" id="BFAZ01000010">
    <property type="protein sequence ID" value="GBF44262.1"/>
    <property type="molecule type" value="Genomic_DNA"/>
</dbReference>
<accession>A0A2P2DHZ7</accession>
<reference evidence="2" key="1">
    <citation type="journal article" date="2019" name="Microbiol. Immunol.">
        <title>Molecular and phenotypic characterization of Leptospira johnsonii sp. nov., Leptospira ellinghausenii sp. nov. and Leptospira ryugenii sp. nov. isolated from soil and water in Japan.</title>
        <authorList>
            <person name="Masuzawa T."/>
            <person name="Saito M."/>
            <person name="Nakao R."/>
            <person name="Nikaido Y."/>
            <person name="Matsumoto M."/>
            <person name="Ogawa M."/>
            <person name="Yokoyama M."/>
            <person name="Hidaka Y."/>
            <person name="Tomita J."/>
            <person name="Sakakibara K."/>
            <person name="Suzuki K."/>
            <person name="Yasuda S."/>
            <person name="Sato H."/>
            <person name="Yamaguchi M."/>
            <person name="Yoshida S.I."/>
            <person name="Koizumi N."/>
            <person name="Kawamura Y."/>
        </authorList>
    </citation>
    <scope>NUCLEOTIDE SEQUENCE [LARGE SCALE GENOMIC DNA]</scope>
    <source>
        <strain evidence="2">E18</strain>
    </source>
</reference>
<evidence type="ECO:0000313" key="2">
    <source>
        <dbReference type="Proteomes" id="UP000245206"/>
    </source>
</evidence>